<dbReference type="Gene3D" id="1.20.1250.20">
    <property type="entry name" value="MFS general substrate transporter like domains"/>
    <property type="match status" value="1"/>
</dbReference>
<reference evidence="6" key="1">
    <citation type="submission" date="2020-03" db="EMBL/GenBank/DDBJ databases">
        <title>Site-based positive gene gene selection in Geosmithia morbida across the United States reveals a broad range of putative effectors and factors for local host and environmental adapation.</title>
        <authorList>
            <person name="Onufrak A."/>
            <person name="Murdoch R.W."/>
            <person name="Gazis R."/>
            <person name="Huff M."/>
            <person name="Staton M."/>
            <person name="Klingeman W."/>
            <person name="Hadziabdic D."/>
        </authorList>
    </citation>
    <scope>NUCLEOTIDE SEQUENCE</scope>
    <source>
        <strain evidence="6">1262</strain>
    </source>
</reference>
<dbReference type="GO" id="GO:0022857">
    <property type="term" value="F:transmembrane transporter activity"/>
    <property type="evidence" value="ECO:0007669"/>
    <property type="project" value="InterPro"/>
</dbReference>
<dbReference type="RefSeq" id="XP_035317989.1">
    <property type="nucleotide sequence ID" value="XM_035466830.1"/>
</dbReference>
<evidence type="ECO:0000256" key="4">
    <source>
        <dbReference type="ARBA" id="ARBA00023136"/>
    </source>
</evidence>
<feature type="transmembrane region" description="Helical" evidence="5">
    <location>
        <begin position="82"/>
        <end position="102"/>
    </location>
</feature>
<feature type="transmembrane region" description="Helical" evidence="5">
    <location>
        <begin position="401"/>
        <end position="424"/>
    </location>
</feature>
<dbReference type="EMBL" id="JAANYQ010000027">
    <property type="protein sequence ID" value="KAF4119337.1"/>
    <property type="molecule type" value="Genomic_DNA"/>
</dbReference>
<evidence type="ECO:0000256" key="1">
    <source>
        <dbReference type="ARBA" id="ARBA00004141"/>
    </source>
</evidence>
<dbReference type="InterPro" id="IPR011701">
    <property type="entry name" value="MFS"/>
</dbReference>
<dbReference type="InterPro" id="IPR036259">
    <property type="entry name" value="MFS_trans_sf"/>
</dbReference>
<keyword evidence="4 5" id="KW-0472">Membrane</keyword>
<name>A0A9P4YMT1_9HYPO</name>
<accession>A0A9P4YMT1</accession>
<keyword evidence="2 5" id="KW-0812">Transmembrane</keyword>
<feature type="transmembrane region" description="Helical" evidence="5">
    <location>
        <begin position="271"/>
        <end position="288"/>
    </location>
</feature>
<keyword evidence="3 5" id="KW-1133">Transmembrane helix</keyword>
<dbReference type="PANTHER" id="PTHR23294">
    <property type="entry name" value="ET TRANSLATION PRODUCT-RELATED"/>
    <property type="match status" value="1"/>
</dbReference>
<protein>
    <submittedName>
        <fullName evidence="6">Ion channel regulatory protein UNC-93</fullName>
    </submittedName>
</protein>
<organism evidence="6 7">
    <name type="scientific">Geosmithia morbida</name>
    <dbReference type="NCBI Taxonomy" id="1094350"/>
    <lineage>
        <taxon>Eukaryota</taxon>
        <taxon>Fungi</taxon>
        <taxon>Dikarya</taxon>
        <taxon>Ascomycota</taxon>
        <taxon>Pezizomycotina</taxon>
        <taxon>Sordariomycetes</taxon>
        <taxon>Hypocreomycetidae</taxon>
        <taxon>Hypocreales</taxon>
        <taxon>Bionectriaceae</taxon>
        <taxon>Geosmithia</taxon>
    </lineage>
</organism>
<gene>
    <name evidence="6" type="ORF">GMORB2_4856</name>
</gene>
<dbReference type="SUPFAM" id="SSF103473">
    <property type="entry name" value="MFS general substrate transporter"/>
    <property type="match status" value="1"/>
</dbReference>
<feature type="transmembrane region" description="Helical" evidence="5">
    <location>
        <begin position="337"/>
        <end position="361"/>
    </location>
</feature>
<feature type="transmembrane region" description="Helical" evidence="5">
    <location>
        <begin position="108"/>
        <end position="135"/>
    </location>
</feature>
<dbReference type="Pfam" id="PF07690">
    <property type="entry name" value="MFS_1"/>
    <property type="match status" value="1"/>
</dbReference>
<dbReference type="AlphaFoldDB" id="A0A9P4YMT1"/>
<feature type="transmembrane region" description="Helical" evidence="5">
    <location>
        <begin position="373"/>
        <end position="395"/>
    </location>
</feature>
<dbReference type="PANTHER" id="PTHR23294:SF19">
    <property type="entry name" value="DUF895 DOMAIN MEMBRANE PROTEIN-RELATED"/>
    <property type="match status" value="1"/>
</dbReference>
<evidence type="ECO:0000256" key="3">
    <source>
        <dbReference type="ARBA" id="ARBA00022989"/>
    </source>
</evidence>
<comment type="subcellular location">
    <subcellularLocation>
        <location evidence="1">Membrane</location>
        <topology evidence="1">Multi-pass membrane protein</topology>
    </subcellularLocation>
</comment>
<feature type="transmembrane region" description="Helical" evidence="5">
    <location>
        <begin position="20"/>
        <end position="43"/>
    </location>
</feature>
<feature type="transmembrane region" description="Helical" evidence="5">
    <location>
        <begin position="55"/>
        <end position="75"/>
    </location>
</feature>
<dbReference type="GeneID" id="55971084"/>
<sequence length="468" mass="50395">MESAAGREVYPVKWYRGTTLSAFLVAATAFTCPGVFGALNGMGAGGGASPDISNAANAIVFGVIAVGSLFAGVICNRISPRWTLVIGTLGYAPYAAGFYVVDSYGQDWLLLFGAVTCGLAACFLWVASGAIFMGYSEENRKGFATALKFMFQNLGASIGGIVSLALNADKNYRGSITKATYVVLIAIMSAGLPFALSVPPADKVQRRDGRSVDLRSDQTIAGEVRILWRLAKNPTVVALVPLMLYSQWFLSYQWQFNYAYFTVRSRALNSMLFYLSGFFASWLLGQYLDYRDWQRRTRARGGFIIMFVSVGVSWIIGQAVQVKYAREPPALDWADDGFGLGCFVFVLWGASDPIVTTYKYWLVGSLTNNVNEAAYLAALINAVGSIGSTFGFVVGLKNVPLVGACAINFALFFLSVPGVAWVAYTKVANTSHGTSLTGLVVQSGEYQGSSGNDTTMETEQVVVADTKL</sequence>
<feature type="transmembrane region" description="Helical" evidence="5">
    <location>
        <begin position="300"/>
        <end position="317"/>
    </location>
</feature>
<feature type="transmembrane region" description="Helical" evidence="5">
    <location>
        <begin position="235"/>
        <end position="251"/>
    </location>
</feature>
<feature type="transmembrane region" description="Helical" evidence="5">
    <location>
        <begin position="179"/>
        <end position="198"/>
    </location>
</feature>
<evidence type="ECO:0000256" key="2">
    <source>
        <dbReference type="ARBA" id="ARBA00022692"/>
    </source>
</evidence>
<dbReference type="Proteomes" id="UP000749293">
    <property type="component" value="Unassembled WGS sequence"/>
</dbReference>
<feature type="transmembrane region" description="Helical" evidence="5">
    <location>
        <begin position="147"/>
        <end position="167"/>
    </location>
</feature>
<dbReference type="InterPro" id="IPR051617">
    <property type="entry name" value="UNC-93-like_regulator"/>
</dbReference>
<keyword evidence="7" id="KW-1185">Reference proteome</keyword>
<dbReference type="OrthoDB" id="196103at2759"/>
<evidence type="ECO:0000256" key="5">
    <source>
        <dbReference type="SAM" id="Phobius"/>
    </source>
</evidence>
<evidence type="ECO:0000313" key="7">
    <source>
        <dbReference type="Proteomes" id="UP000749293"/>
    </source>
</evidence>
<evidence type="ECO:0000313" key="6">
    <source>
        <dbReference type="EMBL" id="KAF4119337.1"/>
    </source>
</evidence>
<proteinExistence type="predicted"/>
<dbReference type="GO" id="GO:0016020">
    <property type="term" value="C:membrane"/>
    <property type="evidence" value="ECO:0007669"/>
    <property type="project" value="UniProtKB-SubCell"/>
</dbReference>
<comment type="caution">
    <text evidence="6">The sequence shown here is derived from an EMBL/GenBank/DDBJ whole genome shotgun (WGS) entry which is preliminary data.</text>
</comment>